<evidence type="ECO:0000313" key="1">
    <source>
        <dbReference type="EMBL" id="KAK2955881.1"/>
    </source>
</evidence>
<reference evidence="1 2" key="1">
    <citation type="journal article" date="2022" name="bioRxiv">
        <title>Genomics of Preaxostyla Flagellates Illuminates Evolutionary Transitions and the Path Towards Mitochondrial Loss.</title>
        <authorList>
            <person name="Novak L.V.F."/>
            <person name="Treitli S.C."/>
            <person name="Pyrih J."/>
            <person name="Halakuc P."/>
            <person name="Pipaliya S.V."/>
            <person name="Vacek V."/>
            <person name="Brzon O."/>
            <person name="Soukal P."/>
            <person name="Eme L."/>
            <person name="Dacks J.B."/>
            <person name="Karnkowska A."/>
            <person name="Elias M."/>
            <person name="Hampl V."/>
        </authorList>
    </citation>
    <scope>NUCLEOTIDE SEQUENCE [LARGE SCALE GENOMIC DNA]</scope>
    <source>
        <strain evidence="1">NAU3</strain>
        <tissue evidence="1">Gut</tissue>
    </source>
</reference>
<name>A0ABQ9XWN1_9EUKA</name>
<proteinExistence type="predicted"/>
<protein>
    <submittedName>
        <fullName evidence="1">Uncharacterized protein</fullName>
    </submittedName>
</protein>
<keyword evidence="2" id="KW-1185">Reference proteome</keyword>
<gene>
    <name evidence="1" type="ORF">BLNAU_9232</name>
</gene>
<sequence length="99" mass="11083">MSFLILRLTNSQPGKFQNTSTNLAPHSSTFSFPQSTQFVIHTSLIDLSMSTNLFCSEERLVWVRVLLSPTSLPELVKRRADNQSSSTSALRQAVIELRA</sequence>
<organism evidence="1 2">
    <name type="scientific">Blattamonas nauphoetae</name>
    <dbReference type="NCBI Taxonomy" id="2049346"/>
    <lineage>
        <taxon>Eukaryota</taxon>
        <taxon>Metamonada</taxon>
        <taxon>Preaxostyla</taxon>
        <taxon>Oxymonadida</taxon>
        <taxon>Blattamonas</taxon>
    </lineage>
</organism>
<dbReference type="EMBL" id="JARBJD010000062">
    <property type="protein sequence ID" value="KAK2955881.1"/>
    <property type="molecule type" value="Genomic_DNA"/>
</dbReference>
<comment type="caution">
    <text evidence="1">The sequence shown here is derived from an EMBL/GenBank/DDBJ whole genome shotgun (WGS) entry which is preliminary data.</text>
</comment>
<dbReference type="Proteomes" id="UP001281761">
    <property type="component" value="Unassembled WGS sequence"/>
</dbReference>
<evidence type="ECO:0000313" key="2">
    <source>
        <dbReference type="Proteomes" id="UP001281761"/>
    </source>
</evidence>
<accession>A0ABQ9XWN1</accession>